<sequence length="259" mass="27300">MDFGLQGKVAMVAAASKGIGFAIAQLLTQEGCRVSICGRNEETLEQATSQLGDEARSYVVDVSDAEDLAWWVEQTQQDLGPVDILVTNTGGPPAGPLDAISDEQWQSGFDSTLMNIVRLVRAVSPGMQDAGWGRIVHITSYVAKEPSRILPISSTLRSGLMALTRLQALELAPHGITVNGVLPGSTLTDRQRHLADIRAEREGISPEEALAKQGADVPIGRLAAPEEIAAAVAFLCSKPASYVTGTSLLVDGGLTRGLG</sequence>
<protein>
    <submittedName>
        <fullName evidence="3">Short-chain dehydrogenase/reductase SDR</fullName>
    </submittedName>
</protein>
<evidence type="ECO:0000256" key="1">
    <source>
        <dbReference type="ARBA" id="ARBA00006484"/>
    </source>
</evidence>
<dbReference type="InterPro" id="IPR002347">
    <property type="entry name" value="SDR_fam"/>
</dbReference>
<dbReference type="PRINTS" id="PR00081">
    <property type="entry name" value="GDHRDH"/>
</dbReference>
<evidence type="ECO:0000313" key="4">
    <source>
        <dbReference type="Proteomes" id="UP000027982"/>
    </source>
</evidence>
<name>A0A068NYE0_FIMGI</name>
<dbReference type="HOGENOM" id="CLU_010194_1_2_0"/>
<organism evidence="3 4">
    <name type="scientific">Fimbriimonas ginsengisoli Gsoil 348</name>
    <dbReference type="NCBI Taxonomy" id="661478"/>
    <lineage>
        <taxon>Bacteria</taxon>
        <taxon>Bacillati</taxon>
        <taxon>Armatimonadota</taxon>
        <taxon>Fimbriimonadia</taxon>
        <taxon>Fimbriimonadales</taxon>
        <taxon>Fimbriimonadaceae</taxon>
        <taxon>Fimbriimonas</taxon>
    </lineage>
</organism>
<dbReference type="FunFam" id="3.40.50.720:FF:000084">
    <property type="entry name" value="Short-chain dehydrogenase reductase"/>
    <property type="match status" value="1"/>
</dbReference>
<dbReference type="Gene3D" id="3.40.50.720">
    <property type="entry name" value="NAD(P)-binding Rossmann-like Domain"/>
    <property type="match status" value="1"/>
</dbReference>
<dbReference type="AlphaFoldDB" id="A0A068NYE0"/>
<dbReference type="EMBL" id="CP007139">
    <property type="protein sequence ID" value="AIE86899.1"/>
    <property type="molecule type" value="Genomic_DNA"/>
</dbReference>
<dbReference type="PANTHER" id="PTHR42879">
    <property type="entry name" value="3-OXOACYL-(ACYL-CARRIER-PROTEIN) REDUCTASE"/>
    <property type="match status" value="1"/>
</dbReference>
<keyword evidence="2" id="KW-0560">Oxidoreductase</keyword>
<comment type="similarity">
    <text evidence="1">Belongs to the short-chain dehydrogenases/reductases (SDR) family.</text>
</comment>
<dbReference type="Proteomes" id="UP000027982">
    <property type="component" value="Chromosome"/>
</dbReference>
<dbReference type="PANTHER" id="PTHR42879:SF6">
    <property type="entry name" value="NADPH-DEPENDENT REDUCTASE BACG"/>
    <property type="match status" value="1"/>
</dbReference>
<reference evidence="3 4" key="1">
    <citation type="journal article" date="2014" name="PLoS ONE">
        <title>The first complete genome sequence of the class fimbriimonadia in the phylum armatimonadetes.</title>
        <authorList>
            <person name="Hu Z.Y."/>
            <person name="Wang Y.Z."/>
            <person name="Im W.T."/>
            <person name="Wang S.Y."/>
            <person name="Zhao G.P."/>
            <person name="Zheng H.J."/>
            <person name="Quan Z.X."/>
        </authorList>
    </citation>
    <scope>NUCLEOTIDE SEQUENCE [LARGE SCALE GENOMIC DNA]</scope>
    <source>
        <strain evidence="3">Gsoil 348</strain>
    </source>
</reference>
<dbReference type="STRING" id="661478.OP10G_3531"/>
<gene>
    <name evidence="3" type="ORF">OP10G_3531</name>
</gene>
<dbReference type="eggNOG" id="COG1028">
    <property type="taxonomic scope" value="Bacteria"/>
</dbReference>
<dbReference type="InterPro" id="IPR036291">
    <property type="entry name" value="NAD(P)-bd_dom_sf"/>
</dbReference>
<dbReference type="Pfam" id="PF13561">
    <property type="entry name" value="adh_short_C2"/>
    <property type="match status" value="1"/>
</dbReference>
<accession>A0A068NYE0</accession>
<proteinExistence type="inferred from homology"/>
<dbReference type="GO" id="GO:0016491">
    <property type="term" value="F:oxidoreductase activity"/>
    <property type="evidence" value="ECO:0007669"/>
    <property type="project" value="UniProtKB-KW"/>
</dbReference>
<dbReference type="OrthoDB" id="9785520at2"/>
<evidence type="ECO:0000313" key="3">
    <source>
        <dbReference type="EMBL" id="AIE86899.1"/>
    </source>
</evidence>
<dbReference type="InterPro" id="IPR050259">
    <property type="entry name" value="SDR"/>
</dbReference>
<dbReference type="RefSeq" id="WP_025229171.1">
    <property type="nucleotide sequence ID" value="NZ_CP007139.1"/>
</dbReference>
<dbReference type="KEGG" id="fgi:OP10G_3531"/>
<dbReference type="CDD" id="cd05344">
    <property type="entry name" value="BKR_like_SDR_like"/>
    <property type="match status" value="1"/>
</dbReference>
<evidence type="ECO:0000256" key="2">
    <source>
        <dbReference type="ARBA" id="ARBA00023002"/>
    </source>
</evidence>
<dbReference type="SUPFAM" id="SSF51735">
    <property type="entry name" value="NAD(P)-binding Rossmann-fold domains"/>
    <property type="match status" value="1"/>
</dbReference>
<keyword evidence="4" id="KW-1185">Reference proteome</keyword>